<sequence>CLGLGNVTFQVLPQLVQIQGKDPPEKVYCGADCSFLITKNMSLLVCGSNRHNKIGMDSSEGSLIDEIRVFTPLQLEALHITKVVSVSSGKSHTVIMDDFGELYSMGSNRFGQLGWGKPGLDYNSPQKIEKLKGVKVLQIACGDCFTLVITHGMWSNLLHMGYPTKSPSPLTELVCQLLQVLRTKLLAKERSKLDSALTINFVFYECLCNNHKNIVLKIITYYR</sequence>
<dbReference type="Pfam" id="PF00415">
    <property type="entry name" value="RCC1"/>
    <property type="match status" value="1"/>
</dbReference>
<dbReference type="InterPro" id="IPR009091">
    <property type="entry name" value="RCC1/BLIP-II"/>
</dbReference>
<feature type="repeat" description="RCC1" evidence="2">
    <location>
        <begin position="100"/>
        <end position="152"/>
    </location>
</feature>
<name>A0A8X6VPV8_TRICX</name>
<comment type="caution">
    <text evidence="3">The sequence shown here is derived from an EMBL/GenBank/DDBJ whole genome shotgun (WGS) entry which is preliminary data.</text>
</comment>
<dbReference type="Proteomes" id="UP000887159">
    <property type="component" value="Unassembled WGS sequence"/>
</dbReference>
<organism evidence="3 4">
    <name type="scientific">Trichonephila clavipes</name>
    <name type="common">Golden silk orbweaver</name>
    <name type="synonym">Nephila clavipes</name>
    <dbReference type="NCBI Taxonomy" id="2585209"/>
    <lineage>
        <taxon>Eukaryota</taxon>
        <taxon>Metazoa</taxon>
        <taxon>Ecdysozoa</taxon>
        <taxon>Arthropoda</taxon>
        <taxon>Chelicerata</taxon>
        <taxon>Arachnida</taxon>
        <taxon>Araneae</taxon>
        <taxon>Araneomorphae</taxon>
        <taxon>Entelegynae</taxon>
        <taxon>Araneoidea</taxon>
        <taxon>Nephilidae</taxon>
        <taxon>Trichonephila</taxon>
    </lineage>
</organism>
<proteinExistence type="predicted"/>
<dbReference type="PANTHER" id="PTHR22872">
    <property type="entry name" value="BTK-BINDING PROTEIN-RELATED"/>
    <property type="match status" value="1"/>
</dbReference>
<evidence type="ECO:0000313" key="4">
    <source>
        <dbReference type="Proteomes" id="UP000887159"/>
    </source>
</evidence>
<feature type="non-terminal residue" evidence="3">
    <location>
        <position position="1"/>
    </location>
</feature>
<keyword evidence="1" id="KW-0677">Repeat</keyword>
<feature type="repeat" description="RCC1" evidence="2">
    <location>
        <begin position="41"/>
        <end position="99"/>
    </location>
</feature>
<dbReference type="AlphaFoldDB" id="A0A8X6VPV8"/>
<dbReference type="PANTHER" id="PTHR22872:SF2">
    <property type="entry name" value="INHIBITOR OF BRUTON TYROSINE KINASE"/>
    <property type="match status" value="1"/>
</dbReference>
<gene>
    <name evidence="3" type="primary">nek8</name>
    <name evidence="3" type="ORF">TNCV_1569251</name>
</gene>
<keyword evidence="4" id="KW-1185">Reference proteome</keyword>
<evidence type="ECO:0000313" key="3">
    <source>
        <dbReference type="EMBL" id="GFY15110.1"/>
    </source>
</evidence>
<protein>
    <submittedName>
        <fullName evidence="3">Uncharacterized protein</fullName>
    </submittedName>
</protein>
<evidence type="ECO:0000256" key="2">
    <source>
        <dbReference type="PROSITE-ProRule" id="PRU00235"/>
    </source>
</evidence>
<dbReference type="Gene3D" id="2.130.10.30">
    <property type="entry name" value="Regulator of chromosome condensation 1/beta-lactamase-inhibitor protein II"/>
    <property type="match status" value="1"/>
</dbReference>
<dbReference type="InterPro" id="IPR000408">
    <property type="entry name" value="Reg_chr_condens"/>
</dbReference>
<dbReference type="EMBL" id="BMAU01021334">
    <property type="protein sequence ID" value="GFY15110.1"/>
    <property type="molecule type" value="Genomic_DNA"/>
</dbReference>
<reference evidence="3" key="1">
    <citation type="submission" date="2020-08" db="EMBL/GenBank/DDBJ databases">
        <title>Multicomponent nature underlies the extraordinary mechanical properties of spider dragline silk.</title>
        <authorList>
            <person name="Kono N."/>
            <person name="Nakamura H."/>
            <person name="Mori M."/>
            <person name="Yoshida Y."/>
            <person name="Ohtoshi R."/>
            <person name="Malay A.D."/>
            <person name="Moran D.A.P."/>
            <person name="Tomita M."/>
            <person name="Numata K."/>
            <person name="Arakawa K."/>
        </authorList>
    </citation>
    <scope>NUCLEOTIDE SEQUENCE</scope>
</reference>
<evidence type="ECO:0000256" key="1">
    <source>
        <dbReference type="ARBA" id="ARBA00022737"/>
    </source>
</evidence>
<accession>A0A8X6VPV8</accession>
<dbReference type="InterPro" id="IPR051625">
    <property type="entry name" value="Signaling_Regulatory_Domain"/>
</dbReference>
<dbReference type="PROSITE" id="PS50012">
    <property type="entry name" value="RCC1_3"/>
    <property type="match status" value="2"/>
</dbReference>
<dbReference type="SUPFAM" id="SSF50985">
    <property type="entry name" value="RCC1/BLIP-II"/>
    <property type="match status" value="1"/>
</dbReference>